<organism evidence="2 3">
    <name type="scientific">Roseibium algae</name>
    <dbReference type="NCBI Taxonomy" id="3123038"/>
    <lineage>
        <taxon>Bacteria</taxon>
        <taxon>Pseudomonadati</taxon>
        <taxon>Pseudomonadota</taxon>
        <taxon>Alphaproteobacteria</taxon>
        <taxon>Hyphomicrobiales</taxon>
        <taxon>Stappiaceae</taxon>
        <taxon>Roseibium</taxon>
    </lineage>
</organism>
<sequence>MDSVGIATTFAATSQAQTGMALQNEMMKMAAATEASVVDLLESGAQSLQAAGSTSSAPPPGLGGSVDVSV</sequence>
<keyword evidence="3" id="KW-1185">Reference proteome</keyword>
<feature type="region of interest" description="Disordered" evidence="1">
    <location>
        <begin position="47"/>
        <end position="70"/>
    </location>
</feature>
<proteinExistence type="predicted"/>
<dbReference type="RefSeq" id="WP_340274682.1">
    <property type="nucleotide sequence ID" value="NZ_JBAKIA010000007.1"/>
</dbReference>
<name>A0ABU8TL63_9HYPH</name>
<protein>
    <recommendedName>
        <fullName evidence="4">Motility protein YjfB-like</fullName>
    </recommendedName>
</protein>
<gene>
    <name evidence="2" type="ORF">V6575_12425</name>
</gene>
<feature type="compositionally biased region" description="Polar residues" evidence="1">
    <location>
        <begin position="47"/>
        <end position="56"/>
    </location>
</feature>
<evidence type="ECO:0000256" key="1">
    <source>
        <dbReference type="SAM" id="MobiDB-lite"/>
    </source>
</evidence>
<evidence type="ECO:0008006" key="4">
    <source>
        <dbReference type="Google" id="ProtNLM"/>
    </source>
</evidence>
<dbReference type="EMBL" id="JBAKIA010000007">
    <property type="protein sequence ID" value="MEJ8474894.1"/>
    <property type="molecule type" value="Genomic_DNA"/>
</dbReference>
<comment type="caution">
    <text evidence="2">The sequence shown here is derived from an EMBL/GenBank/DDBJ whole genome shotgun (WGS) entry which is preliminary data.</text>
</comment>
<dbReference type="Proteomes" id="UP001385499">
    <property type="component" value="Unassembled WGS sequence"/>
</dbReference>
<evidence type="ECO:0000313" key="3">
    <source>
        <dbReference type="Proteomes" id="UP001385499"/>
    </source>
</evidence>
<evidence type="ECO:0000313" key="2">
    <source>
        <dbReference type="EMBL" id="MEJ8474894.1"/>
    </source>
</evidence>
<accession>A0ABU8TL63</accession>
<reference evidence="2 3" key="1">
    <citation type="submission" date="2024-02" db="EMBL/GenBank/DDBJ databases">
        <title>Roseibium algae sp. nov., isolated from marine alga (Grateloupia sp.), showing potential in myo-inositol conversion.</title>
        <authorList>
            <person name="Wang Y."/>
        </authorList>
    </citation>
    <scope>NUCLEOTIDE SEQUENCE [LARGE SCALE GENOMIC DNA]</scope>
    <source>
        <strain evidence="2 3">H3510</strain>
    </source>
</reference>